<dbReference type="SMART" id="SM00382">
    <property type="entry name" value="AAA"/>
    <property type="match status" value="1"/>
</dbReference>
<dbReference type="InterPro" id="IPR031327">
    <property type="entry name" value="MCM"/>
</dbReference>
<dbReference type="PROSITE" id="PS00847">
    <property type="entry name" value="MCM_1"/>
    <property type="match status" value="1"/>
</dbReference>
<dbReference type="Gene3D" id="3.40.50.300">
    <property type="entry name" value="P-loop containing nucleotide triphosphate hydrolases"/>
    <property type="match status" value="1"/>
</dbReference>
<evidence type="ECO:0000256" key="6">
    <source>
        <dbReference type="ARBA" id="ARBA00022840"/>
    </source>
</evidence>
<dbReference type="GO" id="GO:0016887">
    <property type="term" value="F:ATP hydrolysis activity"/>
    <property type="evidence" value="ECO:0007669"/>
    <property type="project" value="RHEA"/>
</dbReference>
<dbReference type="OrthoDB" id="3207464at2759"/>
<dbReference type="InterPro" id="IPR033762">
    <property type="entry name" value="MCM_OB"/>
</dbReference>
<dbReference type="Gene3D" id="2.20.28.10">
    <property type="match status" value="1"/>
</dbReference>
<evidence type="ECO:0000256" key="8">
    <source>
        <dbReference type="ARBA" id="ARBA00023242"/>
    </source>
</evidence>
<dbReference type="EMBL" id="LUGG01000041">
    <property type="protein sequence ID" value="OBZ65695.1"/>
    <property type="molecule type" value="Genomic_DNA"/>
</dbReference>
<dbReference type="FunFam" id="2.20.28.10:FF:000004">
    <property type="entry name" value="DNA replication licensing factor MCM7"/>
    <property type="match status" value="1"/>
</dbReference>
<keyword evidence="16" id="KW-1185">Reference proteome</keyword>
<evidence type="ECO:0000256" key="2">
    <source>
        <dbReference type="ARBA" id="ARBA00022705"/>
    </source>
</evidence>
<dbReference type="Pfam" id="PF14551">
    <property type="entry name" value="MCM_N"/>
    <property type="match status" value="1"/>
</dbReference>
<reference evidence="15 16" key="1">
    <citation type="submission" date="2016-03" db="EMBL/GenBank/DDBJ databases">
        <title>Whole genome sequencing of Grifola frondosa 9006-11.</title>
        <authorList>
            <person name="Min B."/>
            <person name="Park H."/>
            <person name="Kim J.-G."/>
            <person name="Cho H."/>
            <person name="Oh Y.-L."/>
            <person name="Kong W.-S."/>
            <person name="Choi I.-G."/>
        </authorList>
    </citation>
    <scope>NUCLEOTIDE SEQUENCE [LARGE SCALE GENOMIC DNA]</scope>
    <source>
        <strain evidence="15 16">9006-11</strain>
    </source>
</reference>
<evidence type="ECO:0000256" key="4">
    <source>
        <dbReference type="ARBA" id="ARBA00022801"/>
    </source>
</evidence>
<dbReference type="STRING" id="5627.A0A1C7LLL8"/>
<dbReference type="InterPro" id="IPR008050">
    <property type="entry name" value="MCM7"/>
</dbReference>
<evidence type="ECO:0000256" key="1">
    <source>
        <dbReference type="ARBA" id="ARBA00004123"/>
    </source>
</evidence>
<evidence type="ECO:0000259" key="14">
    <source>
        <dbReference type="PROSITE" id="PS50051"/>
    </source>
</evidence>
<keyword evidence="3 11" id="KW-0547">Nucleotide-binding</keyword>
<dbReference type="InterPro" id="IPR012340">
    <property type="entry name" value="NA-bd_OB-fold"/>
</dbReference>
<dbReference type="GO" id="GO:0031261">
    <property type="term" value="C:DNA replication preinitiation complex"/>
    <property type="evidence" value="ECO:0007669"/>
    <property type="project" value="UniProtKB-ARBA"/>
</dbReference>
<organism evidence="15 16">
    <name type="scientific">Grifola frondosa</name>
    <name type="common">Maitake</name>
    <name type="synonym">Polyporus frondosus</name>
    <dbReference type="NCBI Taxonomy" id="5627"/>
    <lineage>
        <taxon>Eukaryota</taxon>
        <taxon>Fungi</taxon>
        <taxon>Dikarya</taxon>
        <taxon>Basidiomycota</taxon>
        <taxon>Agaricomycotina</taxon>
        <taxon>Agaricomycetes</taxon>
        <taxon>Polyporales</taxon>
        <taxon>Grifolaceae</taxon>
        <taxon>Grifola</taxon>
    </lineage>
</organism>
<keyword evidence="7 11" id="KW-0238">DNA-binding</keyword>
<evidence type="ECO:0000256" key="11">
    <source>
        <dbReference type="RuleBase" id="RU004070"/>
    </source>
</evidence>
<evidence type="ECO:0000313" key="15">
    <source>
        <dbReference type="EMBL" id="OBZ65695.1"/>
    </source>
</evidence>
<feature type="compositionally biased region" description="Acidic residues" evidence="13">
    <location>
        <begin position="723"/>
        <end position="736"/>
    </location>
</feature>
<dbReference type="GO" id="GO:0042555">
    <property type="term" value="C:MCM complex"/>
    <property type="evidence" value="ECO:0007669"/>
    <property type="project" value="InterPro"/>
</dbReference>
<dbReference type="InterPro" id="IPR027417">
    <property type="entry name" value="P-loop_NTPase"/>
</dbReference>
<dbReference type="AlphaFoldDB" id="A0A1C7LLL8"/>
<feature type="domain" description="MCM C-terminal AAA(+) ATPase" evidence="14">
    <location>
        <begin position="351"/>
        <end position="557"/>
    </location>
</feature>
<name>A0A1C7LLL8_GRIFR</name>
<dbReference type="Gene3D" id="2.40.50.140">
    <property type="entry name" value="Nucleic acid-binding proteins"/>
    <property type="match status" value="1"/>
</dbReference>
<gene>
    <name evidence="15" type="primary">mcm7</name>
    <name evidence="12" type="synonym">MCM7</name>
    <name evidence="15" type="ORF">A0H81_14321</name>
</gene>
<dbReference type="PROSITE" id="PS50051">
    <property type="entry name" value="MCM_2"/>
    <property type="match status" value="1"/>
</dbReference>
<dbReference type="PRINTS" id="PR01663">
    <property type="entry name" value="MCMPROTEIN7"/>
</dbReference>
<dbReference type="SUPFAM" id="SSF52540">
    <property type="entry name" value="P-loop containing nucleoside triphosphate hydrolases"/>
    <property type="match status" value="1"/>
</dbReference>
<dbReference type="Gene3D" id="3.30.1640.10">
    <property type="entry name" value="mini-chromosome maintenance (MCM) complex, chain A, domain 1"/>
    <property type="match status" value="1"/>
</dbReference>
<dbReference type="PRINTS" id="PR01657">
    <property type="entry name" value="MCMFAMILY"/>
</dbReference>
<dbReference type="GO" id="GO:0003697">
    <property type="term" value="F:single-stranded DNA binding"/>
    <property type="evidence" value="ECO:0007669"/>
    <property type="project" value="TreeGrafter"/>
</dbReference>
<evidence type="ECO:0000313" key="16">
    <source>
        <dbReference type="Proteomes" id="UP000092993"/>
    </source>
</evidence>
<accession>A0A1C7LLL8</accession>
<dbReference type="OMA" id="AQHVTYV"/>
<evidence type="ECO:0000256" key="9">
    <source>
        <dbReference type="ARBA" id="ARBA00023306"/>
    </source>
</evidence>
<evidence type="ECO:0000256" key="12">
    <source>
        <dbReference type="RuleBase" id="RU365012"/>
    </source>
</evidence>
<dbReference type="GO" id="GO:0006279">
    <property type="term" value="P:premeiotic DNA replication"/>
    <property type="evidence" value="ECO:0007669"/>
    <property type="project" value="UniProtKB-ARBA"/>
</dbReference>
<comment type="caution">
    <text evidence="15">The sequence shown here is derived from an EMBL/GenBank/DDBJ whole genome shotgun (WGS) entry which is preliminary data.</text>
</comment>
<keyword evidence="2 12" id="KW-0235">DNA replication</keyword>
<dbReference type="SUPFAM" id="SSF50249">
    <property type="entry name" value="Nucleic acid-binding proteins"/>
    <property type="match status" value="1"/>
</dbReference>
<dbReference type="Pfam" id="PF17207">
    <property type="entry name" value="MCM_OB"/>
    <property type="match status" value="1"/>
</dbReference>
<dbReference type="InterPro" id="IPR001208">
    <property type="entry name" value="MCM_dom"/>
</dbReference>
<dbReference type="SMART" id="SM00350">
    <property type="entry name" value="MCM"/>
    <property type="match status" value="1"/>
</dbReference>
<comment type="similarity">
    <text evidence="11">Belongs to the MCM family.</text>
</comment>
<dbReference type="InterPro" id="IPR003593">
    <property type="entry name" value="AAA+_ATPase"/>
</dbReference>
<evidence type="ECO:0000256" key="3">
    <source>
        <dbReference type="ARBA" id="ARBA00022741"/>
    </source>
</evidence>
<dbReference type="InterPro" id="IPR041562">
    <property type="entry name" value="MCM_lid"/>
</dbReference>
<dbReference type="GO" id="GO:0005524">
    <property type="term" value="F:ATP binding"/>
    <property type="evidence" value="ECO:0007669"/>
    <property type="project" value="UniProtKB-KW"/>
</dbReference>
<dbReference type="Proteomes" id="UP000092993">
    <property type="component" value="Unassembled WGS sequence"/>
</dbReference>
<dbReference type="GO" id="GO:0043596">
    <property type="term" value="C:nuclear replication fork"/>
    <property type="evidence" value="ECO:0007669"/>
    <property type="project" value="UniProtKB-ARBA"/>
</dbReference>
<feature type="region of interest" description="Disordered" evidence="13">
    <location>
        <begin position="699"/>
        <end position="737"/>
    </location>
</feature>
<keyword evidence="6 11" id="KW-0067">ATP-binding</keyword>
<feature type="compositionally biased region" description="Basic residues" evidence="13">
    <location>
        <begin position="702"/>
        <end position="714"/>
    </location>
</feature>
<comment type="subcellular location">
    <subcellularLocation>
        <location evidence="1 12">Nucleus</location>
    </subcellularLocation>
</comment>
<dbReference type="PANTHER" id="PTHR11630:SF26">
    <property type="entry name" value="DNA REPLICATION LICENSING FACTOR MCM7"/>
    <property type="match status" value="1"/>
</dbReference>
<dbReference type="EC" id="3.6.4.12" evidence="12"/>
<proteinExistence type="inferred from homology"/>
<keyword evidence="5 12" id="KW-0347">Helicase</keyword>
<dbReference type="GO" id="GO:0005656">
    <property type="term" value="C:nuclear pre-replicative complex"/>
    <property type="evidence" value="ECO:0007669"/>
    <property type="project" value="UniProtKB-ARBA"/>
</dbReference>
<dbReference type="FunFam" id="3.40.50.300:FF:000288">
    <property type="entry name" value="DNA replication licensing factor MCM7"/>
    <property type="match status" value="1"/>
</dbReference>
<dbReference type="GO" id="GO:0006271">
    <property type="term" value="P:DNA strand elongation involved in DNA replication"/>
    <property type="evidence" value="ECO:0007669"/>
    <property type="project" value="TreeGrafter"/>
</dbReference>
<dbReference type="GO" id="GO:0097373">
    <property type="term" value="C:MCM core complex"/>
    <property type="evidence" value="ECO:0007669"/>
    <property type="project" value="UniProtKB-ARBA"/>
</dbReference>
<comment type="catalytic activity">
    <reaction evidence="10">
        <text>ATP + H2O = ADP + phosphate + H(+)</text>
        <dbReference type="Rhea" id="RHEA:13065"/>
        <dbReference type="ChEBI" id="CHEBI:15377"/>
        <dbReference type="ChEBI" id="CHEBI:15378"/>
        <dbReference type="ChEBI" id="CHEBI:30616"/>
        <dbReference type="ChEBI" id="CHEBI:43474"/>
        <dbReference type="ChEBI" id="CHEBI:456216"/>
        <dbReference type="EC" id="3.6.4.12"/>
    </reaction>
    <physiologicalReaction direction="left-to-right" evidence="10">
        <dbReference type="Rhea" id="RHEA:13066"/>
    </physiologicalReaction>
</comment>
<dbReference type="InterPro" id="IPR018525">
    <property type="entry name" value="MCM_CS"/>
</dbReference>
<dbReference type="GO" id="GO:0017116">
    <property type="term" value="F:single-stranded DNA helicase activity"/>
    <property type="evidence" value="ECO:0007669"/>
    <property type="project" value="TreeGrafter"/>
</dbReference>
<dbReference type="InterPro" id="IPR027925">
    <property type="entry name" value="MCM_N"/>
</dbReference>
<dbReference type="GO" id="GO:0006270">
    <property type="term" value="P:DNA replication initiation"/>
    <property type="evidence" value="ECO:0007669"/>
    <property type="project" value="InterPro"/>
</dbReference>
<evidence type="ECO:0000256" key="5">
    <source>
        <dbReference type="ARBA" id="ARBA00022806"/>
    </source>
</evidence>
<protein>
    <recommendedName>
        <fullName evidence="12">DNA replication licensing factor MCM7</fullName>
        <ecNumber evidence="12">3.6.4.12</ecNumber>
    </recommendedName>
</protein>
<keyword evidence="9 12" id="KW-0131">Cell cycle</keyword>
<keyword evidence="4 12" id="KW-0378">Hydrolase</keyword>
<dbReference type="Pfam" id="PF24901">
    <property type="entry name" value="WHD_MCM7"/>
    <property type="match status" value="1"/>
</dbReference>
<keyword evidence="8 12" id="KW-0539">Nucleus</keyword>
<dbReference type="Pfam" id="PF00493">
    <property type="entry name" value="MCM"/>
    <property type="match status" value="1"/>
</dbReference>
<dbReference type="Pfam" id="PF17855">
    <property type="entry name" value="MCM_lid"/>
    <property type="match status" value="1"/>
</dbReference>
<dbReference type="PANTHER" id="PTHR11630">
    <property type="entry name" value="DNA REPLICATION LICENSING FACTOR MCM FAMILY MEMBER"/>
    <property type="match status" value="1"/>
</dbReference>
<evidence type="ECO:0000256" key="13">
    <source>
        <dbReference type="SAM" id="MobiDB-lite"/>
    </source>
</evidence>
<evidence type="ECO:0000256" key="7">
    <source>
        <dbReference type="ARBA" id="ARBA00023125"/>
    </source>
</evidence>
<dbReference type="GO" id="GO:0000727">
    <property type="term" value="P:double-strand break repair via break-induced replication"/>
    <property type="evidence" value="ECO:0007669"/>
    <property type="project" value="TreeGrafter"/>
</dbReference>
<sequence>MSLPVITVDIDYEAEKDTIQTFLSTFVSPDKDLARAVADIRIDDDEEVPDRTKSLKYMQQLQEVANREREMLVIDLEDISETVAELVSRIRSNTRRYINLFSEVVDRLMPVSTKDISEHDEVIDVILHQRRERNERLEGLQEGFPDHLLRRYNLYFRPLRSDIAMAVRDVKGAHLGKLITVRGIVTRVSEVKPLLKVNAYTCDVCGSETFQDITRKEFTPIFDCQNEAECKKNGIHGSLHMQTRACRFSPFQEVKIQEMADQVPVGHIPRSMTVHVHGSLTRQMSPGDIVHLGGIFLPIPYTGFQAVRAGLLTDTYLETHYIHQLKKQYDQMEITPEMERAIAEIQGDPQLYNRLAQSIAPEIYGHLDVKKALLLLLVGGVTKTMGDGMKIRGDLNVCLMGDPGVAKSQLLKYISKVAPRGVYTTGKGSSGVGLTAAVMRDPVTDEMVLEGGALVLADNGICCIDEFDKMEESDRTAIHEVMEQQTISISKAGISTTLNARTSILAAANPLYGRYNPKVSPVENINLPAALLSRFDLLFLILDKPTRDDDERLAQHVTYVHMHNKHPDLDIELIDPSLIRYFALHCEGSTATTSRSAGCLELRCGVLCSPAEVVEGRRATEKVAQLRLGATLLGVLRLAQALARLRFSEHVNQRDVDEALRLMAVSKESLEDDEDKDRDPDRSDVSQIFRLIKDMAKDLRSGKRGKTKRSKRIGRGPAGERDMDVDDEDEDEDSNEELSMVDIRARVLRKGFTEAQLMETITQYEDIDVWTRVANNSKLRFVNTDD</sequence>
<comment type="function">
    <text evidence="12">Acts as component of the MCM2-7 complex (MCM complex) which is the replicative helicase essential for 'once per cell cycle' DNA replication initiation and elongation in eukaryotic cells. The active ATPase sites in the MCM2-7 ring are formed through the interaction surfaces of two neighboring subunits such that a critical structure of a conserved arginine finger motif is provided in trans relative to the ATP-binding site of the Walker A box of the adjacent subunit. The six ATPase active sites, however, are likely to contribute differentially to the complex helicase activity.</text>
</comment>
<evidence type="ECO:0000256" key="10">
    <source>
        <dbReference type="ARBA" id="ARBA00048432"/>
    </source>
</evidence>